<keyword evidence="5 11" id="KW-0479">Metal-binding</keyword>
<proteinExistence type="inferred from homology"/>
<dbReference type="GO" id="GO:0043682">
    <property type="term" value="F:P-type divalent copper transporter activity"/>
    <property type="evidence" value="ECO:0007669"/>
    <property type="project" value="TreeGrafter"/>
</dbReference>
<feature type="transmembrane region" description="Helical" evidence="11">
    <location>
        <begin position="165"/>
        <end position="183"/>
    </location>
</feature>
<reference evidence="13 14" key="1">
    <citation type="submission" date="2016-10" db="EMBL/GenBank/DDBJ databases">
        <authorList>
            <person name="de Groot N.N."/>
        </authorList>
    </citation>
    <scope>NUCLEOTIDE SEQUENCE [LARGE SCALE GENOMIC DNA]</scope>
    <source>
        <strain evidence="13 14">DSM 27078</strain>
    </source>
</reference>
<dbReference type="PROSITE" id="PS01047">
    <property type="entry name" value="HMA_1"/>
    <property type="match status" value="1"/>
</dbReference>
<sequence>METYKKITIPLEGVHSEHCAFIIDNILDKTEGIIHHKVELNNNQAKIEVDSKFNLKQLTENIRNLGYDITTIKKNYPVTGMTCASCAISVESILTFEEGVLLATVNYANSTATVEYIPGIANPENFKKAIQSIGYDLIIEESENLEEELSKQQAKHLTELKRKTFASALFTLPVFIIGMFFMDMPYANWIMWIFSTPVLFWFGRSFFINAWKQTKHRNANMDTLVALSTGIAYIFSVFNTLFPEFWHRYRLHAHVYFEAATVVITFILLGKLLEERAKGNTASAIKKLIGLQPKTVIRITENGQQEDIKISEVLVDNILLAKPGEKIAVDGKVVIGTSFVDESMISGEPIPVAKNINDKVFAGTINQKGSFQYKAEKIGSDTLLSQIIKMVQNAQGSKAPVQKMVDKIAGIFVPIVIGISIVTLIAWIILGGENGFTHGLLAMVTVLVIACPCALGLATPTAIMVGVGKGAEKGILIKDAESLELAKKIDTIIFDKTGTLTEGNPSVIDVLWKEENDHLLSVLVSIEEKSEHPLADAITKHYSEMSFKNISEFESLTGFGVKAKIENEFYYVGNRRLLEENNVTIDESLNEFSKNNSDLGFSLVYFSDSKNTLAVFAIADKIKNTSIEAIKHLEELGIEVYMLTGDNESTAAAVAKSVGLNYYKANVLPEDKLNYVKKLQDEGKIVAMVGDGINDSAALAQANVSIAMGKGSDIAMDVAHMTIISSDLLKVPQTIKLSKQTVQTIKQNLFWAFIYNLIGIPIAAGLLYPINGFLLNPMIAGAAMAMSSVSVVSNSLWLKFKN</sequence>
<dbReference type="Proteomes" id="UP000198648">
    <property type="component" value="Unassembled WGS sequence"/>
</dbReference>
<evidence type="ECO:0000256" key="5">
    <source>
        <dbReference type="ARBA" id="ARBA00022723"/>
    </source>
</evidence>
<dbReference type="PRINTS" id="PR00119">
    <property type="entry name" value="CATATPASE"/>
</dbReference>
<dbReference type="EMBL" id="FOEI01000001">
    <property type="protein sequence ID" value="SEP66812.1"/>
    <property type="molecule type" value="Genomic_DNA"/>
</dbReference>
<dbReference type="STRING" id="1299341.SAMN05444005_101847"/>
<dbReference type="InterPro" id="IPR059000">
    <property type="entry name" value="ATPase_P-type_domA"/>
</dbReference>
<dbReference type="Gene3D" id="3.40.1110.10">
    <property type="entry name" value="Calcium-transporting ATPase, cytoplasmic domain N"/>
    <property type="match status" value="1"/>
</dbReference>
<evidence type="ECO:0000313" key="14">
    <source>
        <dbReference type="Proteomes" id="UP000198648"/>
    </source>
</evidence>
<keyword evidence="6 11" id="KW-0547">Nucleotide-binding</keyword>
<protein>
    <submittedName>
        <fullName evidence="13">Cu2+-exporting ATPase</fullName>
    </submittedName>
</protein>
<dbReference type="SUPFAM" id="SSF55008">
    <property type="entry name" value="HMA, heavy metal-associated domain"/>
    <property type="match status" value="2"/>
</dbReference>
<dbReference type="GO" id="GO:0005524">
    <property type="term" value="F:ATP binding"/>
    <property type="evidence" value="ECO:0007669"/>
    <property type="project" value="UniProtKB-UniRule"/>
</dbReference>
<dbReference type="InterPro" id="IPR036412">
    <property type="entry name" value="HAD-like_sf"/>
</dbReference>
<keyword evidence="14" id="KW-1185">Reference proteome</keyword>
<dbReference type="InterPro" id="IPR023298">
    <property type="entry name" value="ATPase_P-typ_TM_dom_sf"/>
</dbReference>
<dbReference type="GO" id="GO:0012505">
    <property type="term" value="C:endomembrane system"/>
    <property type="evidence" value="ECO:0007669"/>
    <property type="project" value="UniProtKB-SubCell"/>
</dbReference>
<dbReference type="NCBIfam" id="TIGR01525">
    <property type="entry name" value="ATPase-IB_hvy"/>
    <property type="match status" value="1"/>
</dbReference>
<feature type="transmembrane region" description="Helical" evidence="11">
    <location>
        <begin position="254"/>
        <end position="273"/>
    </location>
</feature>
<feature type="domain" description="HMA" evidence="12">
    <location>
        <begin position="72"/>
        <end position="138"/>
    </location>
</feature>
<dbReference type="InterPro" id="IPR001757">
    <property type="entry name" value="P_typ_ATPase"/>
</dbReference>
<evidence type="ECO:0000256" key="4">
    <source>
        <dbReference type="ARBA" id="ARBA00022692"/>
    </source>
</evidence>
<evidence type="ECO:0000256" key="7">
    <source>
        <dbReference type="ARBA" id="ARBA00022840"/>
    </source>
</evidence>
<dbReference type="OrthoDB" id="1521937at2"/>
<dbReference type="Gene3D" id="3.30.70.100">
    <property type="match status" value="2"/>
</dbReference>
<dbReference type="SFLD" id="SFLDS00003">
    <property type="entry name" value="Haloacid_Dehalogenase"/>
    <property type="match status" value="1"/>
</dbReference>
<dbReference type="RefSeq" id="WP_091465507.1">
    <property type="nucleotide sequence ID" value="NZ_FOEI01000001.1"/>
</dbReference>
<keyword evidence="4 11" id="KW-0812">Transmembrane</keyword>
<keyword evidence="7 11" id="KW-0067">ATP-binding</keyword>
<feature type="transmembrane region" description="Helical" evidence="11">
    <location>
        <begin position="436"/>
        <end position="459"/>
    </location>
</feature>
<dbReference type="PANTHER" id="PTHR43520">
    <property type="entry name" value="ATP7, ISOFORM B"/>
    <property type="match status" value="1"/>
</dbReference>
<feature type="transmembrane region" description="Helical" evidence="11">
    <location>
        <begin position="749"/>
        <end position="768"/>
    </location>
</feature>
<dbReference type="FunFam" id="3.30.70.100:FF:000001">
    <property type="entry name" value="ATPase copper transporting beta"/>
    <property type="match status" value="1"/>
</dbReference>
<evidence type="ECO:0000256" key="11">
    <source>
        <dbReference type="RuleBase" id="RU362081"/>
    </source>
</evidence>
<dbReference type="PANTHER" id="PTHR43520:SF8">
    <property type="entry name" value="P-TYPE CU(+) TRANSPORTER"/>
    <property type="match status" value="1"/>
</dbReference>
<feature type="transmembrane region" description="Helical" evidence="11">
    <location>
        <begin position="774"/>
        <end position="798"/>
    </location>
</feature>
<feature type="transmembrane region" description="Helical" evidence="11">
    <location>
        <begin position="189"/>
        <end position="211"/>
    </location>
</feature>
<dbReference type="Gene3D" id="2.70.150.10">
    <property type="entry name" value="Calcium-transporting ATPase, cytoplasmic transduction domain A"/>
    <property type="match status" value="1"/>
</dbReference>
<gene>
    <name evidence="13" type="ORF">SAMN05444005_101847</name>
</gene>
<evidence type="ECO:0000313" key="13">
    <source>
        <dbReference type="EMBL" id="SEP66812.1"/>
    </source>
</evidence>
<dbReference type="GO" id="GO:0005507">
    <property type="term" value="F:copper ion binding"/>
    <property type="evidence" value="ECO:0007669"/>
    <property type="project" value="TreeGrafter"/>
</dbReference>
<dbReference type="AlphaFoldDB" id="A0A1H8ZQX6"/>
<dbReference type="SFLD" id="SFLDF00027">
    <property type="entry name" value="p-type_atpase"/>
    <property type="match status" value="1"/>
</dbReference>
<dbReference type="SUPFAM" id="SSF81653">
    <property type="entry name" value="Calcium ATPase, transduction domain A"/>
    <property type="match status" value="1"/>
</dbReference>
<dbReference type="InterPro" id="IPR018303">
    <property type="entry name" value="ATPase_P-typ_P_site"/>
</dbReference>
<dbReference type="InterPro" id="IPR027256">
    <property type="entry name" value="P-typ_ATPase_IB"/>
</dbReference>
<evidence type="ECO:0000256" key="1">
    <source>
        <dbReference type="ARBA" id="ARBA00004127"/>
    </source>
</evidence>
<feature type="transmembrane region" description="Helical" evidence="11">
    <location>
        <begin position="408"/>
        <end position="430"/>
    </location>
</feature>
<dbReference type="Pfam" id="PF00702">
    <property type="entry name" value="Hydrolase"/>
    <property type="match status" value="1"/>
</dbReference>
<dbReference type="InterPro" id="IPR006121">
    <property type="entry name" value="HMA_dom"/>
</dbReference>
<keyword evidence="3" id="KW-0813">Transport</keyword>
<dbReference type="InterPro" id="IPR023214">
    <property type="entry name" value="HAD_sf"/>
</dbReference>
<evidence type="ECO:0000256" key="6">
    <source>
        <dbReference type="ARBA" id="ARBA00022741"/>
    </source>
</evidence>
<evidence type="ECO:0000256" key="8">
    <source>
        <dbReference type="ARBA" id="ARBA00022967"/>
    </source>
</evidence>
<dbReference type="NCBIfam" id="TIGR01494">
    <property type="entry name" value="ATPase_P-type"/>
    <property type="match status" value="1"/>
</dbReference>
<dbReference type="GO" id="GO:0016887">
    <property type="term" value="F:ATP hydrolysis activity"/>
    <property type="evidence" value="ECO:0007669"/>
    <property type="project" value="InterPro"/>
</dbReference>
<dbReference type="NCBIfam" id="TIGR01511">
    <property type="entry name" value="ATPase-IB1_Cu"/>
    <property type="match status" value="1"/>
</dbReference>
<evidence type="ECO:0000259" key="12">
    <source>
        <dbReference type="PROSITE" id="PS50846"/>
    </source>
</evidence>
<dbReference type="CDD" id="cd00371">
    <property type="entry name" value="HMA"/>
    <property type="match status" value="2"/>
</dbReference>
<accession>A0A1H8ZQX6</accession>
<dbReference type="SFLD" id="SFLDG00002">
    <property type="entry name" value="C1.7:_P-type_atpase_like"/>
    <property type="match status" value="1"/>
</dbReference>
<dbReference type="Pfam" id="PF00403">
    <property type="entry name" value="HMA"/>
    <property type="match status" value="1"/>
</dbReference>
<evidence type="ECO:0000256" key="9">
    <source>
        <dbReference type="ARBA" id="ARBA00022989"/>
    </source>
</evidence>
<dbReference type="PROSITE" id="PS50846">
    <property type="entry name" value="HMA_2"/>
    <property type="match status" value="1"/>
</dbReference>
<dbReference type="GO" id="GO:0055070">
    <property type="term" value="P:copper ion homeostasis"/>
    <property type="evidence" value="ECO:0007669"/>
    <property type="project" value="TreeGrafter"/>
</dbReference>
<evidence type="ECO:0000256" key="10">
    <source>
        <dbReference type="ARBA" id="ARBA00023136"/>
    </source>
</evidence>
<feature type="transmembrane region" description="Helical" evidence="11">
    <location>
        <begin position="223"/>
        <end position="242"/>
    </location>
</feature>
<name>A0A1H8ZQX6_9FLAO</name>
<dbReference type="PROSITE" id="PS00154">
    <property type="entry name" value="ATPASE_E1_E2"/>
    <property type="match status" value="1"/>
</dbReference>
<evidence type="ECO:0000256" key="2">
    <source>
        <dbReference type="ARBA" id="ARBA00006024"/>
    </source>
</evidence>
<dbReference type="InterPro" id="IPR044492">
    <property type="entry name" value="P_typ_ATPase_HD_dom"/>
</dbReference>
<dbReference type="SUPFAM" id="SSF56784">
    <property type="entry name" value="HAD-like"/>
    <property type="match status" value="1"/>
</dbReference>
<comment type="subcellular location">
    <subcellularLocation>
        <location evidence="11">Cell membrane</location>
    </subcellularLocation>
    <subcellularLocation>
        <location evidence="1">Endomembrane system</location>
        <topology evidence="1">Multi-pass membrane protein</topology>
    </subcellularLocation>
</comment>
<dbReference type="SUPFAM" id="SSF81665">
    <property type="entry name" value="Calcium ATPase, transmembrane domain M"/>
    <property type="match status" value="1"/>
</dbReference>
<keyword evidence="11" id="KW-1003">Cell membrane</keyword>
<keyword evidence="9 11" id="KW-1133">Transmembrane helix</keyword>
<dbReference type="InterPro" id="IPR023299">
    <property type="entry name" value="ATPase_P-typ_cyto_dom_N"/>
</dbReference>
<dbReference type="FunFam" id="2.70.150.10:FF:000002">
    <property type="entry name" value="Copper-transporting ATPase 1, putative"/>
    <property type="match status" value="1"/>
</dbReference>
<dbReference type="PRINTS" id="PR00941">
    <property type="entry name" value="CDATPASE"/>
</dbReference>
<keyword evidence="10 11" id="KW-0472">Membrane</keyword>
<dbReference type="GO" id="GO:0005886">
    <property type="term" value="C:plasma membrane"/>
    <property type="evidence" value="ECO:0007669"/>
    <property type="project" value="UniProtKB-SubCell"/>
</dbReference>
<evidence type="ECO:0000256" key="3">
    <source>
        <dbReference type="ARBA" id="ARBA00022448"/>
    </source>
</evidence>
<organism evidence="13 14">
    <name type="scientific">Flavobacterium urocaniciphilum</name>
    <dbReference type="NCBI Taxonomy" id="1299341"/>
    <lineage>
        <taxon>Bacteria</taxon>
        <taxon>Pseudomonadati</taxon>
        <taxon>Bacteroidota</taxon>
        <taxon>Flavobacteriia</taxon>
        <taxon>Flavobacteriales</taxon>
        <taxon>Flavobacteriaceae</taxon>
        <taxon>Flavobacterium</taxon>
    </lineage>
</organism>
<dbReference type="Gene3D" id="3.40.50.1000">
    <property type="entry name" value="HAD superfamily/HAD-like"/>
    <property type="match status" value="1"/>
</dbReference>
<dbReference type="InterPro" id="IPR036163">
    <property type="entry name" value="HMA_dom_sf"/>
</dbReference>
<dbReference type="Pfam" id="PF00122">
    <property type="entry name" value="E1-E2_ATPase"/>
    <property type="match status" value="1"/>
</dbReference>
<dbReference type="InterPro" id="IPR017969">
    <property type="entry name" value="Heavy-metal-associated_CS"/>
</dbReference>
<keyword evidence="8" id="KW-1278">Translocase</keyword>
<dbReference type="CDD" id="cd02094">
    <property type="entry name" value="P-type_ATPase_Cu-like"/>
    <property type="match status" value="1"/>
</dbReference>
<comment type="similarity">
    <text evidence="2 11">Belongs to the cation transport ATPase (P-type) (TC 3.A.3) family. Type IB subfamily.</text>
</comment>
<dbReference type="InterPro" id="IPR008250">
    <property type="entry name" value="ATPase_P-typ_transduc_dom_A_sf"/>
</dbReference>